<name>A0ABV6B2V3_9DEIO</name>
<feature type="signal peptide" evidence="2">
    <location>
        <begin position="1"/>
        <end position="19"/>
    </location>
</feature>
<dbReference type="Gene3D" id="3.30.2320.10">
    <property type="entry name" value="hypothetical protein PF0899 domain"/>
    <property type="match status" value="1"/>
</dbReference>
<evidence type="ECO:0000256" key="2">
    <source>
        <dbReference type="SAM" id="SignalP"/>
    </source>
</evidence>
<reference evidence="4 5" key="1">
    <citation type="submission" date="2024-09" db="EMBL/GenBank/DDBJ databases">
        <authorList>
            <person name="Sun Q."/>
            <person name="Mori K."/>
        </authorList>
    </citation>
    <scope>NUCLEOTIDE SEQUENCE [LARGE SCALE GENOMIC DNA]</scope>
    <source>
        <strain evidence="4 5">JCM 13503</strain>
    </source>
</reference>
<dbReference type="InterPro" id="IPR054612">
    <property type="entry name" value="Phage_capsid-like_C"/>
</dbReference>
<feature type="domain" description="Phage capsid-like C-terminal" evidence="3">
    <location>
        <begin position="177"/>
        <end position="422"/>
    </location>
</feature>
<dbReference type="NCBIfam" id="TIGR01554">
    <property type="entry name" value="major_cap_HK97"/>
    <property type="match status" value="1"/>
</dbReference>
<evidence type="ECO:0000313" key="5">
    <source>
        <dbReference type="Proteomes" id="UP001589733"/>
    </source>
</evidence>
<keyword evidence="5" id="KW-1185">Reference proteome</keyword>
<comment type="subcellular location">
    <subcellularLocation>
        <location evidence="1">Virion</location>
    </subcellularLocation>
</comment>
<organism evidence="4 5">
    <name type="scientific">Deinococcus oregonensis</name>
    <dbReference type="NCBI Taxonomy" id="1805970"/>
    <lineage>
        <taxon>Bacteria</taxon>
        <taxon>Thermotogati</taxon>
        <taxon>Deinococcota</taxon>
        <taxon>Deinococci</taxon>
        <taxon>Deinococcales</taxon>
        <taxon>Deinococcaceae</taxon>
        <taxon>Deinococcus</taxon>
    </lineage>
</organism>
<dbReference type="SUPFAM" id="SSF56563">
    <property type="entry name" value="Major capsid protein gp5"/>
    <property type="match status" value="1"/>
</dbReference>
<proteinExistence type="predicted"/>
<sequence>MTKRTLLSLPIASLTAALATDMGHALSGPARNTSMFGGGAPLWDNDDPTAPLMAELKKIEERLGTKIENRLTEIKAGNNVPDLDPKIKQLETDHAQIKSDLDGLKAQANRLDLSGAGQPERKSAGQLLIESKNFETAKQGERFLVSAEVKALTTAAGSAGVLANQPQRLPFYEGPQEPHIRDLFAQGTTTSSSLVFPVRKTLTNAAAMVAELGLKPESDMTFEDKTFPVRKIAHTAKLSDEILDDAAAIQSYIDMQMIEGLRDVEDLQLLKGNGTGINLTGVYTAAAAYNRTTANDTLIEVFRRALTQLRLARHQASGLVVNPIDWEEIQLLKGSDGHFIWVNVGTTNEPRIWGLPVRDTTALAENEWLMGNFKRGAQIFDRMDARVEMTNTNEDDFVKNRVTIRAEERLALVIYDTSAFVKNA</sequence>
<protein>
    <submittedName>
        <fullName evidence="4">Phage major capsid protein</fullName>
    </submittedName>
</protein>
<keyword evidence="2" id="KW-0732">Signal</keyword>
<comment type="caution">
    <text evidence="4">The sequence shown here is derived from an EMBL/GenBank/DDBJ whole genome shotgun (WGS) entry which is preliminary data.</text>
</comment>
<dbReference type="Gene3D" id="3.30.2400.10">
    <property type="entry name" value="Major capsid protein gp5"/>
    <property type="match status" value="1"/>
</dbReference>
<accession>A0ABV6B2V3</accession>
<dbReference type="Proteomes" id="UP001589733">
    <property type="component" value="Unassembled WGS sequence"/>
</dbReference>
<gene>
    <name evidence="4" type="ORF">ACFFLM_19170</name>
</gene>
<feature type="chain" id="PRO_5047538203" evidence="2">
    <location>
        <begin position="20"/>
        <end position="424"/>
    </location>
</feature>
<dbReference type="InterPro" id="IPR024455">
    <property type="entry name" value="Phage_capsid"/>
</dbReference>
<evidence type="ECO:0000259" key="3">
    <source>
        <dbReference type="Pfam" id="PF05065"/>
    </source>
</evidence>
<dbReference type="EMBL" id="JBHLYR010000059">
    <property type="protein sequence ID" value="MFB9994083.1"/>
    <property type="molecule type" value="Genomic_DNA"/>
</dbReference>
<evidence type="ECO:0000256" key="1">
    <source>
        <dbReference type="ARBA" id="ARBA00004328"/>
    </source>
</evidence>
<evidence type="ECO:0000313" key="4">
    <source>
        <dbReference type="EMBL" id="MFB9994083.1"/>
    </source>
</evidence>
<dbReference type="RefSeq" id="WP_380014162.1">
    <property type="nucleotide sequence ID" value="NZ_JBHLYR010000059.1"/>
</dbReference>
<dbReference type="Pfam" id="PF05065">
    <property type="entry name" value="Phage_capsid"/>
    <property type="match status" value="1"/>
</dbReference>